<feature type="compositionally biased region" description="Low complexity" evidence="9">
    <location>
        <begin position="414"/>
        <end position="423"/>
    </location>
</feature>
<evidence type="ECO:0000256" key="1">
    <source>
        <dbReference type="ARBA" id="ARBA00012513"/>
    </source>
</evidence>
<keyword evidence="10" id="KW-0472">Membrane</keyword>
<gene>
    <name evidence="13" type="ORF">CBW65_15160</name>
</gene>
<keyword evidence="10" id="KW-1133">Transmembrane helix</keyword>
<evidence type="ECO:0000256" key="5">
    <source>
        <dbReference type="ARBA" id="ARBA00022777"/>
    </source>
</evidence>
<dbReference type="Gene3D" id="3.30.200.20">
    <property type="entry name" value="Phosphorylase Kinase, domain 1"/>
    <property type="match status" value="1"/>
</dbReference>
<evidence type="ECO:0000256" key="4">
    <source>
        <dbReference type="ARBA" id="ARBA00022741"/>
    </source>
</evidence>
<comment type="catalytic activity">
    <reaction evidence="7">
        <text>L-threonyl-[protein] + ATP = O-phospho-L-threonyl-[protein] + ADP + H(+)</text>
        <dbReference type="Rhea" id="RHEA:46608"/>
        <dbReference type="Rhea" id="RHEA-COMP:11060"/>
        <dbReference type="Rhea" id="RHEA-COMP:11605"/>
        <dbReference type="ChEBI" id="CHEBI:15378"/>
        <dbReference type="ChEBI" id="CHEBI:30013"/>
        <dbReference type="ChEBI" id="CHEBI:30616"/>
        <dbReference type="ChEBI" id="CHEBI:61977"/>
        <dbReference type="ChEBI" id="CHEBI:456216"/>
        <dbReference type="EC" id="2.7.11.1"/>
    </reaction>
</comment>
<keyword evidence="3" id="KW-0677">Repeat</keyword>
<dbReference type="Pfam" id="PF03793">
    <property type="entry name" value="PASTA"/>
    <property type="match status" value="2"/>
</dbReference>
<name>A0A1Y0IRW2_9BACL</name>
<evidence type="ECO:0000313" key="14">
    <source>
        <dbReference type="Proteomes" id="UP000195437"/>
    </source>
</evidence>
<dbReference type="CDD" id="cd06577">
    <property type="entry name" value="PASTA_pknB"/>
    <property type="match status" value="2"/>
</dbReference>
<dbReference type="Proteomes" id="UP000195437">
    <property type="component" value="Chromosome"/>
</dbReference>
<dbReference type="OrthoDB" id="9788659at2"/>
<proteinExistence type="predicted"/>
<feature type="domain" description="PASTA" evidence="12">
    <location>
        <begin position="431"/>
        <end position="498"/>
    </location>
</feature>
<feature type="domain" description="PASTA" evidence="12">
    <location>
        <begin position="339"/>
        <end position="410"/>
    </location>
</feature>
<dbReference type="EC" id="2.7.11.1" evidence="1"/>
<reference evidence="14" key="1">
    <citation type="submission" date="2017-05" db="EMBL/GenBank/DDBJ databases">
        <authorList>
            <person name="Sung H."/>
        </authorList>
    </citation>
    <scope>NUCLEOTIDE SEQUENCE [LARGE SCALE GENOMIC DNA]</scope>
    <source>
        <strain evidence="14">AR23208</strain>
    </source>
</reference>
<dbReference type="AlphaFoldDB" id="A0A1Y0IRW2"/>
<feature type="transmembrane region" description="Helical" evidence="10">
    <location>
        <begin position="303"/>
        <end position="324"/>
    </location>
</feature>
<dbReference type="SMART" id="SM00220">
    <property type="entry name" value="S_TKc"/>
    <property type="match status" value="1"/>
</dbReference>
<feature type="domain" description="Protein kinase" evidence="11">
    <location>
        <begin position="10"/>
        <end position="307"/>
    </location>
</feature>
<keyword evidence="14" id="KW-1185">Reference proteome</keyword>
<evidence type="ECO:0000259" key="11">
    <source>
        <dbReference type="PROSITE" id="PS50011"/>
    </source>
</evidence>
<dbReference type="GO" id="GO:0005524">
    <property type="term" value="F:ATP binding"/>
    <property type="evidence" value="ECO:0007669"/>
    <property type="project" value="UniProtKB-KW"/>
</dbReference>
<dbReference type="InterPro" id="IPR005543">
    <property type="entry name" value="PASTA_dom"/>
</dbReference>
<sequence>MNERILAGRYRLQEAIGGASDLFLAHDESLMRQVAVKRLPGNVTDSNRQHWEQEIAKAAGLHHPHLLGVYDVVVEADGIYLITEDLEGDTLSRWLRVQGAVGAETAIDIARQLAGAVVQAEKHGILQISIDPGTVLINQDGFLKVIGYGPLLSGRAQTERDLIKTIGVLFYEMLTGKPFSHLAPVPQVVQELHQSLRGSGVVHSWLPERMERIVLRALGFVSQGSYEGIHDLYRDVKAVHHALGQQADRPAEPEPEAGASYIERMKDSMLEAAQEGIEKVAKLRHMEFAKKVAEESTPKRFSLLPYIGVLVVVVLVIGGLWWSLGDETTTASTDAHQQGSRQFVMPDLLGKTEQEAVQALADNGYPKAKIQWVFSVTDDSETKGKIYRQSVDPGESVTGQEKMIILTVNGTASTAGNSAGNAGDPSGEEPREPVAAGEIPDLRGLSKQEAEQLMLKHGYHYSFYINKGDTPSGTVYSQSPAAGTKAAQGADVTFYVSQ</sequence>
<dbReference type="InterPro" id="IPR000719">
    <property type="entry name" value="Prot_kinase_dom"/>
</dbReference>
<dbReference type="SUPFAM" id="SSF54184">
    <property type="entry name" value="Penicillin-binding protein 2x (pbp-2x), c-terminal domain"/>
    <property type="match status" value="1"/>
</dbReference>
<feature type="region of interest" description="Disordered" evidence="9">
    <location>
        <begin position="414"/>
        <end position="434"/>
    </location>
</feature>
<comment type="catalytic activity">
    <reaction evidence="8">
        <text>L-seryl-[protein] + ATP = O-phospho-L-seryl-[protein] + ADP + H(+)</text>
        <dbReference type="Rhea" id="RHEA:17989"/>
        <dbReference type="Rhea" id="RHEA-COMP:9863"/>
        <dbReference type="Rhea" id="RHEA-COMP:11604"/>
        <dbReference type="ChEBI" id="CHEBI:15378"/>
        <dbReference type="ChEBI" id="CHEBI:29999"/>
        <dbReference type="ChEBI" id="CHEBI:30616"/>
        <dbReference type="ChEBI" id="CHEBI:83421"/>
        <dbReference type="ChEBI" id="CHEBI:456216"/>
        <dbReference type="EC" id="2.7.11.1"/>
    </reaction>
</comment>
<dbReference type="KEGG" id="tum:CBW65_15160"/>
<dbReference type="PANTHER" id="PTHR43289">
    <property type="entry name" value="MITOGEN-ACTIVATED PROTEIN KINASE KINASE KINASE 20-RELATED"/>
    <property type="match status" value="1"/>
</dbReference>
<dbReference type="Gene3D" id="1.10.510.10">
    <property type="entry name" value="Transferase(Phosphotransferase) domain 1"/>
    <property type="match status" value="1"/>
</dbReference>
<dbReference type="Pfam" id="PF00069">
    <property type="entry name" value="Pkinase"/>
    <property type="match status" value="1"/>
</dbReference>
<dbReference type="GO" id="GO:0004674">
    <property type="term" value="F:protein serine/threonine kinase activity"/>
    <property type="evidence" value="ECO:0007669"/>
    <property type="project" value="UniProtKB-EC"/>
</dbReference>
<keyword evidence="4" id="KW-0547">Nucleotide-binding</keyword>
<keyword evidence="2" id="KW-0808">Transferase</keyword>
<keyword evidence="10" id="KW-0812">Transmembrane</keyword>
<evidence type="ECO:0000256" key="7">
    <source>
        <dbReference type="ARBA" id="ARBA00047899"/>
    </source>
</evidence>
<dbReference type="RefSeq" id="WP_087457557.1">
    <property type="nucleotide sequence ID" value="NZ_CP021434.1"/>
</dbReference>
<evidence type="ECO:0000256" key="2">
    <source>
        <dbReference type="ARBA" id="ARBA00022679"/>
    </source>
</evidence>
<dbReference type="InterPro" id="IPR011009">
    <property type="entry name" value="Kinase-like_dom_sf"/>
</dbReference>
<protein>
    <recommendedName>
        <fullName evidence="1">non-specific serine/threonine protein kinase</fullName>
        <ecNumber evidence="1">2.7.11.1</ecNumber>
    </recommendedName>
</protein>
<dbReference type="PANTHER" id="PTHR43289:SF6">
    <property type="entry name" value="SERINE_THREONINE-PROTEIN KINASE NEKL-3"/>
    <property type="match status" value="1"/>
</dbReference>
<evidence type="ECO:0000256" key="10">
    <source>
        <dbReference type="SAM" id="Phobius"/>
    </source>
</evidence>
<dbReference type="Gene3D" id="3.30.10.20">
    <property type="match status" value="2"/>
</dbReference>
<organism evidence="13 14">
    <name type="scientific">Tumebacillus avium</name>
    <dbReference type="NCBI Taxonomy" id="1903704"/>
    <lineage>
        <taxon>Bacteria</taxon>
        <taxon>Bacillati</taxon>
        <taxon>Bacillota</taxon>
        <taxon>Bacilli</taxon>
        <taxon>Bacillales</taxon>
        <taxon>Alicyclobacillaceae</taxon>
        <taxon>Tumebacillus</taxon>
    </lineage>
</organism>
<evidence type="ECO:0000256" key="9">
    <source>
        <dbReference type="SAM" id="MobiDB-lite"/>
    </source>
</evidence>
<dbReference type="PROSITE" id="PS51178">
    <property type="entry name" value="PASTA"/>
    <property type="match status" value="2"/>
</dbReference>
<dbReference type="EMBL" id="CP021434">
    <property type="protein sequence ID" value="ARU62195.1"/>
    <property type="molecule type" value="Genomic_DNA"/>
</dbReference>
<accession>A0A1Y0IRW2</accession>
<keyword evidence="6" id="KW-0067">ATP-binding</keyword>
<evidence type="ECO:0000313" key="13">
    <source>
        <dbReference type="EMBL" id="ARU62195.1"/>
    </source>
</evidence>
<evidence type="ECO:0000259" key="12">
    <source>
        <dbReference type="PROSITE" id="PS51178"/>
    </source>
</evidence>
<keyword evidence="5" id="KW-0418">Kinase</keyword>
<dbReference type="PROSITE" id="PS50011">
    <property type="entry name" value="PROTEIN_KINASE_DOM"/>
    <property type="match status" value="1"/>
</dbReference>
<evidence type="ECO:0000256" key="3">
    <source>
        <dbReference type="ARBA" id="ARBA00022737"/>
    </source>
</evidence>
<dbReference type="SMART" id="SM00740">
    <property type="entry name" value="PASTA"/>
    <property type="match status" value="2"/>
</dbReference>
<evidence type="ECO:0000256" key="6">
    <source>
        <dbReference type="ARBA" id="ARBA00022840"/>
    </source>
</evidence>
<evidence type="ECO:0000256" key="8">
    <source>
        <dbReference type="ARBA" id="ARBA00048679"/>
    </source>
</evidence>
<dbReference type="SUPFAM" id="SSF56112">
    <property type="entry name" value="Protein kinase-like (PK-like)"/>
    <property type="match status" value="1"/>
</dbReference>